<dbReference type="InterPro" id="IPR006311">
    <property type="entry name" value="TAT_signal"/>
</dbReference>
<evidence type="ECO:0000256" key="14">
    <source>
        <dbReference type="ARBA" id="ARBA00022837"/>
    </source>
</evidence>
<evidence type="ECO:0000256" key="10">
    <source>
        <dbReference type="ARBA" id="ARBA00016560"/>
    </source>
</evidence>
<keyword evidence="14" id="KW-0106">Calcium</keyword>
<comment type="cofactor">
    <cofactor evidence="2">
        <name>Cu cation</name>
        <dbReference type="ChEBI" id="CHEBI:23378"/>
    </cofactor>
</comment>
<dbReference type="AlphaFoldDB" id="A0ABD6CD29"/>
<dbReference type="Pfam" id="PF00116">
    <property type="entry name" value="COX2"/>
    <property type="match status" value="1"/>
</dbReference>
<evidence type="ECO:0000313" key="21">
    <source>
        <dbReference type="EMBL" id="MFD1587333.1"/>
    </source>
</evidence>
<dbReference type="Gene3D" id="2.60.40.420">
    <property type="entry name" value="Cupredoxins - blue copper proteins"/>
    <property type="match status" value="1"/>
</dbReference>
<dbReference type="NCBIfam" id="TIGR04244">
    <property type="entry name" value="nitrous_NosZ_RR"/>
    <property type="match status" value="1"/>
</dbReference>
<dbReference type="Gene3D" id="2.130.10.10">
    <property type="entry name" value="YVTN repeat-like/Quinoprotein amine dehydrogenase"/>
    <property type="match status" value="1"/>
</dbReference>
<dbReference type="PANTHER" id="PTHR42838:SF2">
    <property type="entry name" value="NITROUS-OXIDE REDUCTASE"/>
    <property type="match status" value="1"/>
</dbReference>
<organism evidence="21 22">
    <name type="scientific">Halorientalis brevis</name>
    <dbReference type="NCBI Taxonomy" id="1126241"/>
    <lineage>
        <taxon>Archaea</taxon>
        <taxon>Methanobacteriati</taxon>
        <taxon>Methanobacteriota</taxon>
        <taxon>Stenosarchaea group</taxon>
        <taxon>Halobacteria</taxon>
        <taxon>Halobacteriales</taxon>
        <taxon>Haloarculaceae</taxon>
        <taxon>Halorientalis</taxon>
    </lineage>
</organism>
<evidence type="ECO:0000256" key="18">
    <source>
        <dbReference type="ARBA" id="ARBA00032847"/>
    </source>
</evidence>
<dbReference type="Pfam" id="PF18793">
    <property type="entry name" value="nos_propeller_2"/>
    <property type="match status" value="1"/>
</dbReference>
<evidence type="ECO:0000256" key="4">
    <source>
        <dbReference type="ARBA" id="ARBA00004418"/>
    </source>
</evidence>
<comment type="subcellular location">
    <subcellularLocation>
        <location evidence="4">Periplasm</location>
    </subcellularLocation>
</comment>
<comment type="pathway">
    <text evidence="5">Nitrogen metabolism; nitrate reduction (denitrification); dinitrogen from nitrate: step 4/4.</text>
</comment>
<dbReference type="InterPro" id="IPR015943">
    <property type="entry name" value="WD40/YVTN_repeat-like_dom_sf"/>
</dbReference>
<dbReference type="InterPro" id="IPR023644">
    <property type="entry name" value="NO_Rdtase"/>
</dbReference>
<evidence type="ECO:0000256" key="6">
    <source>
        <dbReference type="ARBA" id="ARBA00006790"/>
    </source>
</evidence>
<evidence type="ECO:0000256" key="16">
    <source>
        <dbReference type="ARBA" id="ARBA00023008"/>
    </source>
</evidence>
<keyword evidence="16" id="KW-0186">Copper</keyword>
<comment type="catalytic activity">
    <reaction evidence="19">
        <text>N2 + 2 Fe(III)-[cytochrome c] + H2O = nitrous oxide + 2 Fe(II)-[cytochrome c] + 2 H(+)</text>
        <dbReference type="Rhea" id="RHEA:43108"/>
        <dbReference type="Rhea" id="RHEA-COMP:10350"/>
        <dbReference type="Rhea" id="RHEA-COMP:14399"/>
        <dbReference type="ChEBI" id="CHEBI:15377"/>
        <dbReference type="ChEBI" id="CHEBI:15378"/>
        <dbReference type="ChEBI" id="CHEBI:17045"/>
        <dbReference type="ChEBI" id="CHEBI:17997"/>
        <dbReference type="ChEBI" id="CHEBI:29033"/>
        <dbReference type="ChEBI" id="CHEBI:29034"/>
        <dbReference type="EC" id="1.7.2.4"/>
    </reaction>
</comment>
<evidence type="ECO:0000256" key="15">
    <source>
        <dbReference type="ARBA" id="ARBA00023002"/>
    </source>
</evidence>
<dbReference type="PROSITE" id="PS50857">
    <property type="entry name" value="COX2_CUA"/>
    <property type="match status" value="1"/>
</dbReference>
<keyword evidence="13" id="KW-0574">Periplasm</keyword>
<proteinExistence type="inferred from homology"/>
<evidence type="ECO:0000259" key="20">
    <source>
        <dbReference type="PROSITE" id="PS50857"/>
    </source>
</evidence>
<dbReference type="PROSITE" id="PS51318">
    <property type="entry name" value="TAT"/>
    <property type="match status" value="1"/>
</dbReference>
<evidence type="ECO:0000256" key="7">
    <source>
        <dbReference type="ARBA" id="ARBA00010372"/>
    </source>
</evidence>
<keyword evidence="22" id="KW-1185">Reference proteome</keyword>
<evidence type="ECO:0000256" key="9">
    <source>
        <dbReference type="ARBA" id="ARBA00011896"/>
    </source>
</evidence>
<dbReference type="Pfam" id="PF18764">
    <property type="entry name" value="nos_propeller"/>
    <property type="match status" value="1"/>
</dbReference>
<dbReference type="InterPro" id="IPR011045">
    <property type="entry name" value="N2O_reductase_N"/>
</dbReference>
<keyword evidence="12" id="KW-0732">Signal</keyword>
<evidence type="ECO:0000256" key="13">
    <source>
        <dbReference type="ARBA" id="ARBA00022764"/>
    </source>
</evidence>
<sequence length="659" mass="72659">MSDNDKTPEDTISDYESRLNDVLAEVEDPAVTDERASLELAGLEINRRDLMRTGVVAGAGAATGFAGSSLMTQSGHATSDDHFVEPGETDTYYGFWSGGHSGEVRVLGMPSMREIRRIPVFQRDGAVGYGHDEKTKQVLEEGGDMSSRHGLEWGDCHHPILSESGGDYDGKYLWINDKGGGRMARINLKYFETDAITDIPNMQACHGCSVQSPDTKYVYGVGEFREPVPNDGRNVDNPDKYWSTFTALNPESMDVEWQVRVSGNLDNADSGKNGRWAFATGYNKEAAFKVEGMTRDDRDYVKAFDVDAIESAIDSGNYRKVNGVKVLDGRKGSRLNSSGDPIVHYIPTPKSPHGCDVTPSGKYVTASGKLSPTVTIIDIEKIPKVDDPEDAIVGQPKVGQGPLHTTWDGRGHGYTTLFIDSKVTKWDIEEAVNAKKGSTKPVKGKVTVHYSPGHLQAAEAETTNPSGDWLVSLNKLSKDRFLPVGPIHPDNDQLIDISEDGTDKQGGMDLIADHPVHPEPHDCVIAHRDKINPKTTWEKSDYADEKPYVTPKDSEVNRTGDRSVHVKMSATRNQYGLRDFTVKEGDEVTITVTNIETTRDIIHGLAIPKHGINLAVAPQDTREVTFTADQPGVYWLYCTYFCSALHLEMRSRMIVEPRK</sequence>
<gene>
    <name evidence="21" type="primary">nosZ</name>
    <name evidence="21" type="ORF">ACFR9U_10080</name>
</gene>
<comment type="subunit">
    <text evidence="8">Homodimer.</text>
</comment>
<evidence type="ECO:0000256" key="12">
    <source>
        <dbReference type="ARBA" id="ARBA00022729"/>
    </source>
</evidence>
<evidence type="ECO:0000256" key="11">
    <source>
        <dbReference type="ARBA" id="ARBA00022723"/>
    </source>
</evidence>
<comment type="caution">
    <text evidence="21">The sequence shown here is derived from an EMBL/GenBank/DDBJ whole genome shotgun (WGS) entry which is preliminary data.</text>
</comment>
<dbReference type="PANTHER" id="PTHR42838">
    <property type="entry name" value="CYTOCHROME C OXIDASE SUBUNIT II"/>
    <property type="match status" value="1"/>
</dbReference>
<evidence type="ECO:0000256" key="19">
    <source>
        <dbReference type="ARBA" id="ARBA00049555"/>
    </source>
</evidence>
<comment type="function">
    <text evidence="3">Nitrous-oxide reductase is part of a bacterial respiratory system which is activated under anaerobic conditions in the presence of nitrate or nitrous oxide.</text>
</comment>
<comment type="similarity">
    <text evidence="6">In the C-terminal section; belongs to the cytochrome c oxidase subunit 2 family.</text>
</comment>
<dbReference type="InterPro" id="IPR008972">
    <property type="entry name" value="Cupredoxin"/>
</dbReference>
<dbReference type="RefSeq" id="WP_247373907.1">
    <property type="nucleotide sequence ID" value="NZ_JALLGV010000001.1"/>
</dbReference>
<dbReference type="SUPFAM" id="SSF50974">
    <property type="entry name" value="Nitrous oxide reductase, N-terminal domain"/>
    <property type="match status" value="1"/>
</dbReference>
<evidence type="ECO:0000256" key="1">
    <source>
        <dbReference type="ARBA" id="ARBA00001913"/>
    </source>
</evidence>
<dbReference type="GO" id="GO:0042597">
    <property type="term" value="C:periplasmic space"/>
    <property type="evidence" value="ECO:0007669"/>
    <property type="project" value="UniProtKB-SubCell"/>
</dbReference>
<dbReference type="EMBL" id="JBHUDJ010000003">
    <property type="protein sequence ID" value="MFD1587333.1"/>
    <property type="molecule type" value="Genomic_DNA"/>
</dbReference>
<dbReference type="InterPro" id="IPR041142">
    <property type="entry name" value="NOS_propeller_2"/>
</dbReference>
<comment type="cofactor">
    <cofactor evidence="1">
        <name>Ca(2+)</name>
        <dbReference type="ChEBI" id="CHEBI:29108"/>
    </cofactor>
</comment>
<accession>A0ABD6CD29</accession>
<evidence type="ECO:0000313" key="22">
    <source>
        <dbReference type="Proteomes" id="UP001597119"/>
    </source>
</evidence>
<dbReference type="InterPro" id="IPR051403">
    <property type="entry name" value="NosZ/Cyto_c_oxidase_sub2"/>
</dbReference>
<name>A0ABD6CD29_9EURY</name>
<dbReference type="SUPFAM" id="SSF49503">
    <property type="entry name" value="Cupredoxins"/>
    <property type="match status" value="1"/>
</dbReference>
<evidence type="ECO:0000256" key="5">
    <source>
        <dbReference type="ARBA" id="ARBA00004779"/>
    </source>
</evidence>
<evidence type="ECO:0000256" key="17">
    <source>
        <dbReference type="ARBA" id="ARBA00031077"/>
    </source>
</evidence>
<keyword evidence="15 21" id="KW-0560">Oxidoreductase</keyword>
<dbReference type="GO" id="GO:0046872">
    <property type="term" value="F:metal ion binding"/>
    <property type="evidence" value="ECO:0007669"/>
    <property type="project" value="UniProtKB-KW"/>
</dbReference>
<dbReference type="EC" id="1.7.2.4" evidence="9"/>
<dbReference type="GO" id="GO:0050304">
    <property type="term" value="F:nitrous-oxide reductase activity"/>
    <property type="evidence" value="ECO:0007669"/>
    <property type="project" value="UniProtKB-EC"/>
</dbReference>
<reference evidence="21 22" key="1">
    <citation type="journal article" date="2019" name="Int. J. Syst. Evol. Microbiol.">
        <title>The Global Catalogue of Microorganisms (GCM) 10K type strain sequencing project: providing services to taxonomists for standard genome sequencing and annotation.</title>
        <authorList>
            <consortium name="The Broad Institute Genomics Platform"/>
            <consortium name="The Broad Institute Genome Sequencing Center for Infectious Disease"/>
            <person name="Wu L."/>
            <person name="Ma J."/>
        </authorList>
    </citation>
    <scope>NUCLEOTIDE SEQUENCE [LARGE SCALE GENOMIC DNA]</scope>
    <source>
        <strain evidence="21 22">CGMCC 1.12125</strain>
    </source>
</reference>
<protein>
    <recommendedName>
        <fullName evidence="10">Nitrous-oxide reductase</fullName>
        <ecNumber evidence="9">1.7.2.4</ecNumber>
    </recommendedName>
    <alternativeName>
        <fullName evidence="17">N(2)OR</fullName>
    </alternativeName>
    <alternativeName>
        <fullName evidence="18">N2O reductase</fullName>
    </alternativeName>
</protein>
<dbReference type="InterPro" id="IPR041114">
    <property type="entry name" value="Nos_propeller"/>
</dbReference>
<feature type="domain" description="Cytochrome oxidase subunit II copper A binding" evidence="20">
    <location>
        <begin position="561"/>
        <end position="659"/>
    </location>
</feature>
<evidence type="ECO:0000256" key="8">
    <source>
        <dbReference type="ARBA" id="ARBA00011738"/>
    </source>
</evidence>
<dbReference type="InterPro" id="IPR002429">
    <property type="entry name" value="CcO_II-like_C"/>
</dbReference>
<evidence type="ECO:0000256" key="3">
    <source>
        <dbReference type="ARBA" id="ARBA00003034"/>
    </source>
</evidence>
<keyword evidence="11" id="KW-0479">Metal-binding</keyword>
<dbReference type="Proteomes" id="UP001597119">
    <property type="component" value="Unassembled WGS sequence"/>
</dbReference>
<comment type="similarity">
    <text evidence="7">Belongs to the NosZ family.</text>
</comment>
<evidence type="ECO:0000256" key="2">
    <source>
        <dbReference type="ARBA" id="ARBA00001935"/>
    </source>
</evidence>